<keyword evidence="4 8" id="KW-0547">Nucleotide-binding</keyword>
<dbReference type="SMART" id="SM00028">
    <property type="entry name" value="TPR"/>
    <property type="match status" value="8"/>
</dbReference>
<dbReference type="Pfam" id="PF13414">
    <property type="entry name" value="TPR_11"/>
    <property type="match status" value="1"/>
</dbReference>
<dbReference type="GO" id="GO:0004674">
    <property type="term" value="F:protein serine/threonine kinase activity"/>
    <property type="evidence" value="ECO:0007669"/>
    <property type="project" value="UniProtKB-KW"/>
</dbReference>
<dbReference type="EC" id="2.7.11.1" evidence="1"/>
<dbReference type="PANTHER" id="PTHR43289:SF6">
    <property type="entry name" value="SERINE_THREONINE-PROTEIN KINASE NEKL-3"/>
    <property type="match status" value="1"/>
</dbReference>
<evidence type="ECO:0000256" key="5">
    <source>
        <dbReference type="ARBA" id="ARBA00022777"/>
    </source>
</evidence>
<dbReference type="InterPro" id="IPR000719">
    <property type="entry name" value="Prot_kinase_dom"/>
</dbReference>
<dbReference type="InterPro" id="IPR017441">
    <property type="entry name" value="Protein_kinase_ATP_BS"/>
</dbReference>
<dbReference type="Proteomes" id="UP000473278">
    <property type="component" value="Unassembled WGS sequence"/>
</dbReference>
<dbReference type="InterPro" id="IPR011990">
    <property type="entry name" value="TPR-like_helical_dom_sf"/>
</dbReference>
<comment type="caution">
    <text evidence="10">The sequence shown here is derived from an EMBL/GenBank/DDBJ whole genome shotgun (WGS) entry which is preliminary data.</text>
</comment>
<dbReference type="Gene3D" id="1.25.40.10">
    <property type="entry name" value="Tetratricopeptide repeat domain"/>
    <property type="match status" value="3"/>
</dbReference>
<evidence type="ECO:0000313" key="11">
    <source>
        <dbReference type="Proteomes" id="UP000473278"/>
    </source>
</evidence>
<name>A0A6M1SYX8_9BACT</name>
<reference evidence="10 11" key="1">
    <citation type="submission" date="2020-02" db="EMBL/GenBank/DDBJ databases">
        <title>Balneolaceae bacterium YR4-1, complete genome.</title>
        <authorList>
            <person name="Li Y."/>
            <person name="Wu S."/>
        </authorList>
    </citation>
    <scope>NUCLEOTIDE SEQUENCE [LARGE SCALE GENOMIC DNA]</scope>
    <source>
        <strain evidence="10 11">YR4-1</strain>
    </source>
</reference>
<dbReference type="FunFam" id="1.10.510.10:FF:000021">
    <property type="entry name" value="Serine/threonine protein kinase"/>
    <property type="match status" value="1"/>
</dbReference>
<organism evidence="10 11">
    <name type="scientific">Halalkalibaculum roseum</name>
    <dbReference type="NCBI Taxonomy" id="2709311"/>
    <lineage>
        <taxon>Bacteria</taxon>
        <taxon>Pseudomonadati</taxon>
        <taxon>Balneolota</taxon>
        <taxon>Balneolia</taxon>
        <taxon>Balneolales</taxon>
        <taxon>Balneolaceae</taxon>
        <taxon>Halalkalibaculum</taxon>
    </lineage>
</organism>
<dbReference type="SUPFAM" id="SSF56112">
    <property type="entry name" value="Protein kinase-like (PK-like)"/>
    <property type="match status" value="1"/>
</dbReference>
<dbReference type="Pfam" id="PF13424">
    <property type="entry name" value="TPR_12"/>
    <property type="match status" value="1"/>
</dbReference>
<accession>A0A6M1SYX8</accession>
<dbReference type="Gene3D" id="3.30.200.20">
    <property type="entry name" value="Phosphorylase Kinase, domain 1"/>
    <property type="match status" value="1"/>
</dbReference>
<keyword evidence="7" id="KW-0802">TPR repeat</keyword>
<feature type="repeat" description="TPR" evidence="7">
    <location>
        <begin position="583"/>
        <end position="616"/>
    </location>
</feature>
<evidence type="ECO:0000256" key="3">
    <source>
        <dbReference type="ARBA" id="ARBA00022679"/>
    </source>
</evidence>
<evidence type="ECO:0000256" key="8">
    <source>
        <dbReference type="PROSITE-ProRule" id="PRU10141"/>
    </source>
</evidence>
<dbReference type="PANTHER" id="PTHR43289">
    <property type="entry name" value="MITOGEN-ACTIVATED PROTEIN KINASE KINASE KINASE 20-RELATED"/>
    <property type="match status" value="1"/>
</dbReference>
<dbReference type="AlphaFoldDB" id="A0A6M1SYX8"/>
<keyword evidence="11" id="KW-1185">Reference proteome</keyword>
<keyword evidence="2" id="KW-0723">Serine/threonine-protein kinase</keyword>
<feature type="repeat" description="TPR" evidence="7">
    <location>
        <begin position="617"/>
        <end position="650"/>
    </location>
</feature>
<dbReference type="Pfam" id="PF13181">
    <property type="entry name" value="TPR_8"/>
    <property type="match status" value="1"/>
</dbReference>
<dbReference type="InterPro" id="IPR011009">
    <property type="entry name" value="Kinase-like_dom_sf"/>
</dbReference>
<evidence type="ECO:0000256" key="2">
    <source>
        <dbReference type="ARBA" id="ARBA00022527"/>
    </source>
</evidence>
<keyword evidence="6 8" id="KW-0067">ATP-binding</keyword>
<evidence type="ECO:0000256" key="4">
    <source>
        <dbReference type="ARBA" id="ARBA00022741"/>
    </source>
</evidence>
<dbReference type="Gene3D" id="1.10.510.10">
    <property type="entry name" value="Transferase(Phosphotransferase) domain 1"/>
    <property type="match status" value="1"/>
</dbReference>
<protein>
    <recommendedName>
        <fullName evidence="1">non-specific serine/threonine protein kinase</fullName>
        <ecNumber evidence="1">2.7.11.1</ecNumber>
    </recommendedName>
</protein>
<dbReference type="RefSeq" id="WP_165140687.1">
    <property type="nucleotide sequence ID" value="NZ_JAALLT010000002.1"/>
</dbReference>
<dbReference type="PROSITE" id="PS00108">
    <property type="entry name" value="PROTEIN_KINASE_ST"/>
    <property type="match status" value="1"/>
</dbReference>
<dbReference type="InterPro" id="IPR008271">
    <property type="entry name" value="Ser/Thr_kinase_AS"/>
</dbReference>
<evidence type="ECO:0000256" key="1">
    <source>
        <dbReference type="ARBA" id="ARBA00012513"/>
    </source>
</evidence>
<feature type="domain" description="Protein kinase" evidence="9">
    <location>
        <begin position="8"/>
        <end position="264"/>
    </location>
</feature>
<gene>
    <name evidence="10" type="ORF">G3570_07060</name>
</gene>
<keyword evidence="5 10" id="KW-0418">Kinase</keyword>
<proteinExistence type="predicted"/>
<dbReference type="Pfam" id="PF00069">
    <property type="entry name" value="Pkinase"/>
    <property type="match status" value="1"/>
</dbReference>
<dbReference type="CDD" id="cd14014">
    <property type="entry name" value="STKc_PknB_like"/>
    <property type="match status" value="1"/>
</dbReference>
<dbReference type="PROSITE" id="PS00107">
    <property type="entry name" value="PROTEIN_KINASE_ATP"/>
    <property type="match status" value="1"/>
</dbReference>
<dbReference type="PROSITE" id="PS50011">
    <property type="entry name" value="PROTEIN_KINASE_DOM"/>
    <property type="match status" value="1"/>
</dbReference>
<evidence type="ECO:0000256" key="6">
    <source>
        <dbReference type="ARBA" id="ARBA00022840"/>
    </source>
</evidence>
<dbReference type="GO" id="GO:0005524">
    <property type="term" value="F:ATP binding"/>
    <property type="evidence" value="ECO:0007669"/>
    <property type="project" value="UniProtKB-UniRule"/>
</dbReference>
<dbReference type="EMBL" id="JAALLT010000002">
    <property type="protein sequence ID" value="NGP76384.1"/>
    <property type="molecule type" value="Genomic_DNA"/>
</dbReference>
<dbReference type="InterPro" id="IPR019734">
    <property type="entry name" value="TPR_rpt"/>
</dbReference>
<evidence type="ECO:0000256" key="7">
    <source>
        <dbReference type="PROSITE-ProRule" id="PRU00339"/>
    </source>
</evidence>
<dbReference type="PROSITE" id="PS50293">
    <property type="entry name" value="TPR_REGION"/>
    <property type="match status" value="2"/>
</dbReference>
<sequence>MKSSFLHYEIIDKLGEGGMGVVYLARDTKLNRKVALKFLPAYSTYDKSVQQRFRNEAMAAAALNHANTAQIYAIEESDDELFLVMEYVHGKELSEHIRNENLSMDDKLKIARQIAEGLQAAHDKGIIHRDIKSNNIMIDEKGNVKIMDFGLARIQGSVHITKTGVTLGTTVYMAPEMLLGKEIDRRSDIWSYGVVLYELFTGSLPFNAVYDEAASYAILNEQPAEVSELVPGIPNYIEDIIHRCLEKEPQHRFQSIDDILESFRNTEIQYRRRSSLKIWPDLLGSGSYTPARFAVVVVLILLLLYPVSKFYGWEWFTNRQLPEDIRLVVLPFRNIGADTTNQLLVDGLYETLTSSLVNVDQIPSFSVLPMADILEQNISNPREARNKLNATLVLDGSIQPFGDDNIRLTLNLWDAVELEQIQAGIIDAEVNEFALLHNKAVENIYNMLGQEFNSELEEPITKGGTTKQEAMNYYLSGMGYLHDYQDEEKINLAIQQFNKAISEDSSYALAYAKIGESYWKKYELTRDTTYVSEARKAMNKALQINDQLEGVKVALGILYRGTGKYEASVNQFEDVIRIDTTNDSAYRELARAYMAMGEMDKAEKTFKKAIKQKSAYWANYNYLGNFYLLTGRYDDAIAQFKQVIELSPDNYRGYLNLGNSFYRKNELVKAAKNYEKSMSIKQTGSAASNLGTIYYMNKNYEKAAENYKVALQFRPNRYSLWANLGNAHYWSTGKREEANKYFRKAIEIAENSLNVNPNDVTTLRSLGNYYAEIRDSVQAVSYLNKAVSKGGDDLTMTNQFMIGAAYERLGDRREAIAWIKSALENGYPLADVISQPELEELIEDPKFKKIIEDHS</sequence>
<keyword evidence="3" id="KW-0808">Transferase</keyword>
<dbReference type="Pfam" id="PF14559">
    <property type="entry name" value="TPR_19"/>
    <property type="match status" value="1"/>
</dbReference>
<evidence type="ECO:0000259" key="9">
    <source>
        <dbReference type="PROSITE" id="PS50011"/>
    </source>
</evidence>
<evidence type="ECO:0000313" key="10">
    <source>
        <dbReference type="EMBL" id="NGP76384.1"/>
    </source>
</evidence>
<feature type="repeat" description="TPR" evidence="7">
    <location>
        <begin position="549"/>
        <end position="582"/>
    </location>
</feature>
<feature type="binding site" evidence="8">
    <location>
        <position position="37"/>
    </location>
    <ligand>
        <name>ATP</name>
        <dbReference type="ChEBI" id="CHEBI:30616"/>
    </ligand>
</feature>
<feature type="repeat" description="TPR" evidence="7">
    <location>
        <begin position="684"/>
        <end position="717"/>
    </location>
</feature>
<dbReference type="SUPFAM" id="SSF48452">
    <property type="entry name" value="TPR-like"/>
    <property type="match status" value="2"/>
</dbReference>
<dbReference type="PROSITE" id="PS50005">
    <property type="entry name" value="TPR"/>
    <property type="match status" value="4"/>
</dbReference>
<dbReference type="Pfam" id="PF13374">
    <property type="entry name" value="TPR_10"/>
    <property type="match status" value="1"/>
</dbReference>
<dbReference type="SMART" id="SM00220">
    <property type="entry name" value="S_TKc"/>
    <property type="match status" value="1"/>
</dbReference>